<name>A0ABR3G9S0_9PEZI</name>
<sequence length="65" mass="7774">MRVPRYRAVNPRTDECKLFEYHPKVRIDCFGDIPGEAHEEIAVNAQCCLRQSRFDRGFYWPEWVA</sequence>
<proteinExistence type="predicted"/>
<dbReference type="Proteomes" id="UP001447188">
    <property type="component" value="Unassembled WGS sequence"/>
</dbReference>
<dbReference type="EMBL" id="JBBBZM010000156">
    <property type="protein sequence ID" value="KAL0632698.1"/>
    <property type="molecule type" value="Genomic_DNA"/>
</dbReference>
<gene>
    <name evidence="1" type="ORF">Q9L58_008419</name>
</gene>
<evidence type="ECO:0000313" key="1">
    <source>
        <dbReference type="EMBL" id="KAL0632698.1"/>
    </source>
</evidence>
<comment type="caution">
    <text evidence="1">The sequence shown here is derived from an EMBL/GenBank/DDBJ whole genome shotgun (WGS) entry which is preliminary data.</text>
</comment>
<keyword evidence="2" id="KW-1185">Reference proteome</keyword>
<accession>A0ABR3G9S0</accession>
<evidence type="ECO:0000313" key="2">
    <source>
        <dbReference type="Proteomes" id="UP001447188"/>
    </source>
</evidence>
<organism evidence="1 2">
    <name type="scientific">Discina gigas</name>
    <dbReference type="NCBI Taxonomy" id="1032678"/>
    <lineage>
        <taxon>Eukaryota</taxon>
        <taxon>Fungi</taxon>
        <taxon>Dikarya</taxon>
        <taxon>Ascomycota</taxon>
        <taxon>Pezizomycotina</taxon>
        <taxon>Pezizomycetes</taxon>
        <taxon>Pezizales</taxon>
        <taxon>Discinaceae</taxon>
        <taxon>Discina</taxon>
    </lineage>
</organism>
<reference evidence="1 2" key="1">
    <citation type="submission" date="2024-02" db="EMBL/GenBank/DDBJ databases">
        <title>Discinaceae phylogenomics.</title>
        <authorList>
            <person name="Dirks A.C."/>
            <person name="James T.Y."/>
        </authorList>
    </citation>
    <scope>NUCLEOTIDE SEQUENCE [LARGE SCALE GENOMIC DNA]</scope>
    <source>
        <strain evidence="1 2">ACD0624</strain>
    </source>
</reference>
<protein>
    <submittedName>
        <fullName evidence="1">Uncharacterized protein</fullName>
    </submittedName>
</protein>